<dbReference type="Gene3D" id="2.60.120.590">
    <property type="entry name" value="Alpha-ketoglutarate-dependent dioxygenase AlkB-like"/>
    <property type="match status" value="1"/>
</dbReference>
<dbReference type="PANTHER" id="PTHR16557">
    <property type="entry name" value="ALKYLATED DNA REPAIR PROTEIN ALKB-RELATED"/>
    <property type="match status" value="1"/>
</dbReference>
<evidence type="ECO:0000256" key="1">
    <source>
        <dbReference type="ARBA" id="ARBA00001954"/>
    </source>
</evidence>
<evidence type="ECO:0000256" key="3">
    <source>
        <dbReference type="ARBA" id="ARBA00022964"/>
    </source>
</evidence>
<dbReference type="SUPFAM" id="SSF51197">
    <property type="entry name" value="Clavaminate synthase-like"/>
    <property type="match status" value="1"/>
</dbReference>
<keyword evidence="3" id="KW-0223">Dioxygenase</keyword>
<evidence type="ECO:0000256" key="2">
    <source>
        <dbReference type="ARBA" id="ARBA00022723"/>
    </source>
</evidence>
<dbReference type="InterPro" id="IPR037151">
    <property type="entry name" value="AlkB-like_sf"/>
</dbReference>
<dbReference type="Proteomes" id="UP001447188">
    <property type="component" value="Unassembled WGS sequence"/>
</dbReference>
<reference evidence="8 9" key="1">
    <citation type="submission" date="2024-02" db="EMBL/GenBank/DDBJ databases">
        <title>Discinaceae phylogenomics.</title>
        <authorList>
            <person name="Dirks A.C."/>
            <person name="James T.Y."/>
        </authorList>
    </citation>
    <scope>NUCLEOTIDE SEQUENCE [LARGE SCALE GENOMIC DNA]</scope>
    <source>
        <strain evidence="8 9">ACD0624</strain>
    </source>
</reference>
<evidence type="ECO:0000313" key="8">
    <source>
        <dbReference type="EMBL" id="KAL0638807.1"/>
    </source>
</evidence>
<comment type="cofactor">
    <cofactor evidence="1">
        <name>Fe(2+)</name>
        <dbReference type="ChEBI" id="CHEBI:29033"/>
    </cofactor>
</comment>
<evidence type="ECO:0000256" key="4">
    <source>
        <dbReference type="ARBA" id="ARBA00023002"/>
    </source>
</evidence>
<dbReference type="InterPro" id="IPR005123">
    <property type="entry name" value="Oxoglu/Fe-dep_dioxygenase_dom"/>
</dbReference>
<dbReference type="InterPro" id="IPR004574">
    <property type="entry name" value="Alkb"/>
</dbReference>
<feature type="region of interest" description="Disordered" evidence="6">
    <location>
        <begin position="1"/>
        <end position="20"/>
    </location>
</feature>
<protein>
    <recommendedName>
        <fullName evidence="7">Fe2OG dioxygenase domain-containing protein</fullName>
    </recommendedName>
</protein>
<organism evidence="8 9">
    <name type="scientific">Discina gigas</name>
    <dbReference type="NCBI Taxonomy" id="1032678"/>
    <lineage>
        <taxon>Eukaryota</taxon>
        <taxon>Fungi</taxon>
        <taxon>Dikarya</taxon>
        <taxon>Ascomycota</taxon>
        <taxon>Pezizomycotina</taxon>
        <taxon>Pezizomycetes</taxon>
        <taxon>Pezizales</taxon>
        <taxon>Discinaceae</taxon>
        <taxon>Discina</taxon>
    </lineage>
</organism>
<accession>A0ABR3GSC0</accession>
<evidence type="ECO:0000259" key="7">
    <source>
        <dbReference type="PROSITE" id="PS51471"/>
    </source>
</evidence>
<dbReference type="PANTHER" id="PTHR16557:SF2">
    <property type="entry name" value="NUCLEIC ACID DIOXYGENASE ALKBH1"/>
    <property type="match status" value="1"/>
</dbReference>
<gene>
    <name evidence="8" type="ORF">Q9L58_002235</name>
</gene>
<comment type="caution">
    <text evidence="8">The sequence shown here is derived from an EMBL/GenBank/DDBJ whole genome shotgun (WGS) entry which is preliminary data.</text>
</comment>
<evidence type="ECO:0000313" key="9">
    <source>
        <dbReference type="Proteomes" id="UP001447188"/>
    </source>
</evidence>
<name>A0ABR3GSC0_9PEZI</name>
<evidence type="ECO:0000256" key="5">
    <source>
        <dbReference type="ARBA" id="ARBA00023004"/>
    </source>
</evidence>
<keyword evidence="5" id="KW-0408">Iron</keyword>
<keyword evidence="2" id="KW-0479">Metal-binding</keyword>
<dbReference type="EMBL" id="JBBBZM010000018">
    <property type="protein sequence ID" value="KAL0638807.1"/>
    <property type="molecule type" value="Genomic_DNA"/>
</dbReference>
<feature type="domain" description="Fe2OG dioxygenase" evidence="7">
    <location>
        <begin position="239"/>
        <end position="347"/>
    </location>
</feature>
<dbReference type="InterPro" id="IPR027450">
    <property type="entry name" value="AlkB-like"/>
</dbReference>
<proteinExistence type="predicted"/>
<evidence type="ECO:0000256" key="6">
    <source>
        <dbReference type="SAM" id="MobiDB-lite"/>
    </source>
</evidence>
<dbReference type="Pfam" id="PF13532">
    <property type="entry name" value="2OG-FeII_Oxy_2"/>
    <property type="match status" value="1"/>
</dbReference>
<keyword evidence="4" id="KW-0560">Oxidoreductase</keyword>
<dbReference type="PROSITE" id="PS51471">
    <property type="entry name" value="FE2OG_OXY"/>
    <property type="match status" value="1"/>
</dbReference>
<sequence>MPKSNSVPPPPPVSHAHRAPPVHIREVHKKYQKASIASLPRDEFLLDFGGNGVSEYHKTRVRDVGRIVRARAENVFRDFEGGQKTQEGAGGEEESPLDDILIYEHSSVPGFCVIPSLLPPSTQKSLLHRLLFRDLSNPQHKTNLNLHYNLPYSLLSTSPETLSSFFDIPQTTFLEPLDPECHKPLSVERMLEKKLRWMTLGGQYDWTRKEYPEKEKGEEVVFPQDVARLIMGLFSNKIIPQAAISNLYSPGDTLSPHRDVSESSAAALVSLSIGCDALFVIGLDDSSEVLVMRIRSGDAVIMDRESRWAWHSVPKILAETCPGWLADWPADGWMGRKRVNLNVRQMWD</sequence>
<keyword evidence="9" id="KW-1185">Reference proteome</keyword>